<reference evidence="6" key="1">
    <citation type="journal article" date="2007" name="J. Bacteriol.">
        <title>Comparative genome analysis of four magnetotactic bacteria reveals a complex set of group-specific genes implicated in magnetosome biomineralization and function.</title>
        <authorList>
            <person name="Richter M."/>
            <person name="Kube M."/>
            <person name="Bazylinski D.A."/>
            <person name="Lombardot T."/>
            <person name="Gloeckner F.O."/>
            <person name="Reinhardt R."/>
            <person name="Schueler D."/>
        </authorList>
    </citation>
    <scope>NUCLEOTIDE SEQUENCE</scope>
    <source>
        <strain evidence="6">MSR-1</strain>
    </source>
</reference>
<comment type="pathway">
    <text evidence="1">Cofactor biosynthesis; adenosylcobalamin biosynthesis.</text>
</comment>
<keyword evidence="3" id="KW-0169">Cobalamin biosynthesis</keyword>
<dbReference type="PANTHER" id="PTHR43588:SF1">
    <property type="entry name" value="COBALT-PRECORRIN-8 METHYLMUTASE"/>
    <property type="match status" value="1"/>
</dbReference>
<name>A4TXK8_9PROT</name>
<keyword evidence="4" id="KW-0413">Isomerase</keyword>
<accession>A4TXK8</accession>
<evidence type="ECO:0000256" key="1">
    <source>
        <dbReference type="ARBA" id="ARBA00004953"/>
    </source>
</evidence>
<dbReference type="NCBIfam" id="NF006136">
    <property type="entry name" value="PRK08285.1"/>
    <property type="match status" value="1"/>
</dbReference>
<dbReference type="InterPro" id="IPR003722">
    <property type="entry name" value="Cbl_synth_CobH/CbiC"/>
</dbReference>
<dbReference type="Pfam" id="PF02570">
    <property type="entry name" value="CbiC"/>
    <property type="match status" value="1"/>
</dbReference>
<evidence type="ECO:0000259" key="5">
    <source>
        <dbReference type="Pfam" id="PF02570"/>
    </source>
</evidence>
<dbReference type="GO" id="GO:0009236">
    <property type="term" value="P:cobalamin biosynthetic process"/>
    <property type="evidence" value="ECO:0007669"/>
    <property type="project" value="UniProtKB-UniPathway"/>
</dbReference>
<gene>
    <name evidence="6" type="ORF">MGR_2450</name>
</gene>
<evidence type="ECO:0000256" key="4">
    <source>
        <dbReference type="ARBA" id="ARBA00023235"/>
    </source>
</evidence>
<dbReference type="EMBL" id="CU459003">
    <property type="protein sequence ID" value="CAM75365.1"/>
    <property type="molecule type" value="Genomic_DNA"/>
</dbReference>
<proteinExistence type="inferred from homology"/>
<dbReference type="GO" id="GO:0016993">
    <property type="term" value="F:precorrin-8X methylmutase activity"/>
    <property type="evidence" value="ECO:0007669"/>
    <property type="project" value="InterPro"/>
</dbReference>
<evidence type="ECO:0000313" key="6">
    <source>
        <dbReference type="EMBL" id="CAM75365.1"/>
    </source>
</evidence>
<dbReference type="UniPathway" id="UPA00148"/>
<dbReference type="SUPFAM" id="SSF63965">
    <property type="entry name" value="Precorrin-8X methylmutase CbiC/CobH"/>
    <property type="match status" value="1"/>
</dbReference>
<sequence length="504" mass="53923">MLTEAPVFDAYVMVDWSAESRPKTGADSIWIIVLESGKPERLENPATRDAAIALLADILSDLAARGLHVLAGFDFALGLPRGSHKALGLKNWRDLWRRLMPLVDDRADNGNSRFAAAAHLNQSLGDAPGPFWGCPASAAGPHLNTTKGDFKGLPERRLAEQRLLATKSVWQLFYNGNVGGQSLTGMARLEQLRRHPWLADITRVWPFETGLKAVAKNSDWRILMAEVYPSLLPAKAAPGQVKDQAQVIALARHFAHLDQDGRLAALFGGDDRLSPEERLIIETEEGWILGATDPQKIDIHDWIKNPDEIYRRSFATIAGEADLDSLPTDLRDIAIRIVHACGMTDIVADLAFSPGAGTAGTQALAKGAPILVDAEMVSHGIIRRRLPKANTVICTLNDTAVPATAKALGTTRSAMAVDLWLPHLDGAVIAIGNAPTALFRLLELIEQGAPRPALVLGFAVGFVGAAESKEALIQSGLPFIAVRGRRGGSAMAAAAVNALAGGLA</sequence>
<dbReference type="InterPro" id="IPR036588">
    <property type="entry name" value="CobH/CbiC_sf"/>
</dbReference>
<dbReference type="AlphaFoldDB" id="A4TXK8"/>
<evidence type="ECO:0000256" key="2">
    <source>
        <dbReference type="ARBA" id="ARBA00009774"/>
    </source>
</evidence>
<evidence type="ECO:0000256" key="3">
    <source>
        <dbReference type="ARBA" id="ARBA00022573"/>
    </source>
</evidence>
<organism evidence="6">
    <name type="scientific">Magnetospirillum gryphiswaldense</name>
    <dbReference type="NCBI Taxonomy" id="55518"/>
    <lineage>
        <taxon>Bacteria</taxon>
        <taxon>Pseudomonadati</taxon>
        <taxon>Pseudomonadota</taxon>
        <taxon>Alphaproteobacteria</taxon>
        <taxon>Rhodospirillales</taxon>
        <taxon>Rhodospirillaceae</taxon>
        <taxon>Magnetospirillum</taxon>
    </lineage>
</organism>
<comment type="similarity">
    <text evidence="2">Belongs to the CobH/CbiC family.</text>
</comment>
<dbReference type="Gene3D" id="3.40.50.10230">
    <property type="entry name" value="Cobalamin biosynthesis CobH/CbiC, precorrin-8X methylmutase"/>
    <property type="match status" value="1"/>
</dbReference>
<feature type="domain" description="Cobalamin biosynthesis precorrin-8X methylmutase CobH/CbiC" evidence="5">
    <location>
        <begin position="308"/>
        <end position="500"/>
    </location>
</feature>
<protein>
    <submittedName>
        <fullName evidence="6">Precorrin-8X methylmutase</fullName>
    </submittedName>
</protein>
<dbReference type="PANTHER" id="PTHR43588">
    <property type="entry name" value="COBALT-PRECORRIN-8 METHYLMUTASE"/>
    <property type="match status" value="1"/>
</dbReference>